<protein>
    <submittedName>
        <fullName evidence="1 2">Uncharacterized protein</fullName>
    </submittedName>
</protein>
<dbReference type="Proteomes" id="UP000006727">
    <property type="component" value="Chromosome 8"/>
</dbReference>
<dbReference type="EnsemblPlants" id="Pp3c8_1267V3.1">
    <property type="protein sequence ID" value="PAC:32965060.CDS.1"/>
    <property type="gene ID" value="Pp3c8_1267"/>
</dbReference>
<reference evidence="1 3" key="2">
    <citation type="journal article" date="2018" name="Plant J.">
        <title>The Physcomitrella patens chromosome-scale assembly reveals moss genome structure and evolution.</title>
        <authorList>
            <person name="Lang D."/>
            <person name="Ullrich K.K."/>
            <person name="Murat F."/>
            <person name="Fuchs J."/>
            <person name="Jenkins J."/>
            <person name="Haas F.B."/>
            <person name="Piednoel M."/>
            <person name="Gundlach H."/>
            <person name="Van Bel M."/>
            <person name="Meyberg R."/>
            <person name="Vives C."/>
            <person name="Morata J."/>
            <person name="Symeonidi A."/>
            <person name="Hiss M."/>
            <person name="Muchero W."/>
            <person name="Kamisugi Y."/>
            <person name="Saleh O."/>
            <person name="Blanc G."/>
            <person name="Decker E.L."/>
            <person name="van Gessel N."/>
            <person name="Grimwood J."/>
            <person name="Hayes R.D."/>
            <person name="Graham S.W."/>
            <person name="Gunter L.E."/>
            <person name="McDaniel S.F."/>
            <person name="Hoernstein S.N.W."/>
            <person name="Larsson A."/>
            <person name="Li F.W."/>
            <person name="Perroud P.F."/>
            <person name="Phillips J."/>
            <person name="Ranjan P."/>
            <person name="Rokshar D.S."/>
            <person name="Rothfels C.J."/>
            <person name="Schneider L."/>
            <person name="Shu S."/>
            <person name="Stevenson D.W."/>
            <person name="Thummler F."/>
            <person name="Tillich M."/>
            <person name="Villarreal Aguilar J.C."/>
            <person name="Widiez T."/>
            <person name="Wong G.K."/>
            <person name="Wymore A."/>
            <person name="Zhang Y."/>
            <person name="Zimmer A.D."/>
            <person name="Quatrano R.S."/>
            <person name="Mayer K.F.X."/>
            <person name="Goodstein D."/>
            <person name="Casacuberta J.M."/>
            <person name="Vandepoele K."/>
            <person name="Reski R."/>
            <person name="Cuming A.C."/>
            <person name="Tuskan G.A."/>
            <person name="Maumus F."/>
            <person name="Salse J."/>
            <person name="Schmutz J."/>
            <person name="Rensing S.A."/>
        </authorList>
    </citation>
    <scope>NUCLEOTIDE SEQUENCE [LARGE SCALE GENOMIC DNA]</scope>
    <source>
        <strain evidence="2 3">cv. Gransden 2004</strain>
    </source>
</reference>
<evidence type="ECO:0000313" key="3">
    <source>
        <dbReference type="Proteomes" id="UP000006727"/>
    </source>
</evidence>
<proteinExistence type="predicted"/>
<evidence type="ECO:0000313" key="2">
    <source>
        <dbReference type="EnsemblPlants" id="PAC:32965060.CDS.1"/>
    </source>
</evidence>
<reference evidence="2" key="3">
    <citation type="submission" date="2020-12" db="UniProtKB">
        <authorList>
            <consortium name="EnsemblPlants"/>
        </authorList>
    </citation>
    <scope>IDENTIFICATION</scope>
</reference>
<sequence length="74" mass="8144">MGTIKVPLINFETWRFVARRLSRPRKRGGGGRRLIPTFFLSSSNSNPAVLLSCLHTNVVCRCACNSPPIASVNT</sequence>
<organism evidence="1">
    <name type="scientific">Physcomitrium patens</name>
    <name type="common">Spreading-leaved earth moss</name>
    <name type="synonym">Physcomitrella patens</name>
    <dbReference type="NCBI Taxonomy" id="3218"/>
    <lineage>
        <taxon>Eukaryota</taxon>
        <taxon>Viridiplantae</taxon>
        <taxon>Streptophyta</taxon>
        <taxon>Embryophyta</taxon>
        <taxon>Bryophyta</taxon>
        <taxon>Bryophytina</taxon>
        <taxon>Bryopsida</taxon>
        <taxon>Funariidae</taxon>
        <taxon>Funariales</taxon>
        <taxon>Funariaceae</taxon>
        <taxon>Physcomitrium</taxon>
    </lineage>
</organism>
<evidence type="ECO:0000313" key="1">
    <source>
        <dbReference type="EMBL" id="PNR49097.1"/>
    </source>
</evidence>
<reference evidence="1 3" key="1">
    <citation type="journal article" date="2008" name="Science">
        <title>The Physcomitrella genome reveals evolutionary insights into the conquest of land by plants.</title>
        <authorList>
            <person name="Rensing S."/>
            <person name="Lang D."/>
            <person name="Zimmer A."/>
            <person name="Terry A."/>
            <person name="Salamov A."/>
            <person name="Shapiro H."/>
            <person name="Nishiyama T."/>
            <person name="Perroud P.-F."/>
            <person name="Lindquist E."/>
            <person name="Kamisugi Y."/>
            <person name="Tanahashi T."/>
            <person name="Sakakibara K."/>
            <person name="Fujita T."/>
            <person name="Oishi K."/>
            <person name="Shin-I T."/>
            <person name="Kuroki Y."/>
            <person name="Toyoda A."/>
            <person name="Suzuki Y."/>
            <person name="Hashimoto A."/>
            <person name="Yamaguchi K."/>
            <person name="Sugano A."/>
            <person name="Kohara Y."/>
            <person name="Fujiyama A."/>
            <person name="Anterola A."/>
            <person name="Aoki S."/>
            <person name="Ashton N."/>
            <person name="Barbazuk W.B."/>
            <person name="Barker E."/>
            <person name="Bennetzen J."/>
            <person name="Bezanilla M."/>
            <person name="Blankenship R."/>
            <person name="Cho S.H."/>
            <person name="Dutcher S."/>
            <person name="Estelle M."/>
            <person name="Fawcett J.A."/>
            <person name="Gundlach H."/>
            <person name="Hanada K."/>
            <person name="Heyl A."/>
            <person name="Hicks K.A."/>
            <person name="Hugh J."/>
            <person name="Lohr M."/>
            <person name="Mayer K."/>
            <person name="Melkozernov A."/>
            <person name="Murata T."/>
            <person name="Nelson D."/>
            <person name="Pils B."/>
            <person name="Prigge M."/>
            <person name="Reiss B."/>
            <person name="Renner T."/>
            <person name="Rombauts S."/>
            <person name="Rushton P."/>
            <person name="Sanderfoot A."/>
            <person name="Schween G."/>
            <person name="Shiu S.-H."/>
            <person name="Stueber K."/>
            <person name="Theodoulou F.L."/>
            <person name="Tu H."/>
            <person name="Van de Peer Y."/>
            <person name="Verrier P.J."/>
            <person name="Waters E."/>
            <person name="Wood A."/>
            <person name="Yang L."/>
            <person name="Cove D."/>
            <person name="Cuming A."/>
            <person name="Hasebe M."/>
            <person name="Lucas S."/>
            <person name="Mishler D.B."/>
            <person name="Reski R."/>
            <person name="Grigoriev I."/>
            <person name="Quatrano R.S."/>
            <person name="Boore J.L."/>
        </authorList>
    </citation>
    <scope>NUCLEOTIDE SEQUENCE [LARGE SCALE GENOMIC DNA]</scope>
    <source>
        <strain evidence="2 3">cv. Gransden 2004</strain>
    </source>
</reference>
<dbReference type="EMBL" id="ABEU02000008">
    <property type="protein sequence ID" value="PNR49097.1"/>
    <property type="molecule type" value="Genomic_DNA"/>
</dbReference>
<keyword evidence="3" id="KW-1185">Reference proteome</keyword>
<dbReference type="Gramene" id="Pp3c8_1267V3.1">
    <property type="protein sequence ID" value="PAC:32965060.CDS.1"/>
    <property type="gene ID" value="Pp3c8_1267"/>
</dbReference>
<dbReference type="InParanoid" id="A0A2K1K5Q4"/>
<gene>
    <name evidence="1" type="ORF">PHYPA_010993</name>
</gene>
<name>A0A2K1K5Q4_PHYPA</name>
<dbReference type="AlphaFoldDB" id="A0A2K1K5Q4"/>
<accession>A0A2K1K5Q4</accession>